<dbReference type="InterPro" id="IPR058647">
    <property type="entry name" value="BSH_CzcB-like"/>
</dbReference>
<evidence type="ECO:0000313" key="6">
    <source>
        <dbReference type="EMBL" id="AMX01190.1"/>
    </source>
</evidence>
<dbReference type="AlphaFoldDB" id="A0A143HI88"/>
<accession>A0A143HI88</accession>
<keyword evidence="7" id="KW-1185">Reference proteome</keyword>
<dbReference type="STRING" id="252514.A3224_00090"/>
<keyword evidence="3" id="KW-0812">Transmembrane</keyword>
<dbReference type="PANTHER" id="PTHR30469:SF38">
    <property type="entry name" value="HLYD FAMILY SECRETION PROTEIN"/>
    <property type="match status" value="1"/>
</dbReference>
<dbReference type="OrthoDB" id="9789643at2"/>
<proteinExistence type="inferred from homology"/>
<dbReference type="InterPro" id="IPR058792">
    <property type="entry name" value="Beta-barrel_RND_2"/>
</dbReference>
<dbReference type="GO" id="GO:1990281">
    <property type="term" value="C:efflux pump complex"/>
    <property type="evidence" value="ECO:0007669"/>
    <property type="project" value="TreeGrafter"/>
</dbReference>
<keyword evidence="3" id="KW-1133">Transmembrane helix</keyword>
<dbReference type="InterPro" id="IPR006143">
    <property type="entry name" value="RND_pump_MFP"/>
</dbReference>
<dbReference type="Proteomes" id="UP000076077">
    <property type="component" value="Chromosome"/>
</dbReference>
<keyword evidence="3" id="KW-0472">Membrane</keyword>
<dbReference type="Gene3D" id="2.40.50.100">
    <property type="match status" value="2"/>
</dbReference>
<reference evidence="7" key="1">
    <citation type="submission" date="2016-03" db="EMBL/GenBank/DDBJ databases">
        <authorList>
            <person name="Lee Y.-S."/>
            <person name="Choi Y.-L."/>
        </authorList>
    </citation>
    <scope>NUCLEOTIDE SEQUENCE [LARGE SCALE GENOMIC DNA]</scope>
    <source>
        <strain evidence="7">DAU221</strain>
    </source>
</reference>
<gene>
    <name evidence="6" type="ORF">A3224_00090</name>
</gene>
<dbReference type="RefSeq" id="WP_067149838.1">
    <property type="nucleotide sequence ID" value="NZ_CP014864.1"/>
</dbReference>
<dbReference type="EMBL" id="CP014864">
    <property type="protein sequence ID" value="AMX01190.1"/>
    <property type="molecule type" value="Genomic_DNA"/>
</dbReference>
<feature type="coiled-coil region" evidence="2">
    <location>
        <begin position="144"/>
        <end position="223"/>
    </location>
</feature>
<dbReference type="GO" id="GO:0015562">
    <property type="term" value="F:efflux transmembrane transporter activity"/>
    <property type="evidence" value="ECO:0007669"/>
    <property type="project" value="TreeGrafter"/>
</dbReference>
<evidence type="ECO:0000256" key="1">
    <source>
        <dbReference type="ARBA" id="ARBA00009477"/>
    </source>
</evidence>
<evidence type="ECO:0000259" key="4">
    <source>
        <dbReference type="Pfam" id="PF25954"/>
    </source>
</evidence>
<name>A0A143HI88_MICTH</name>
<evidence type="ECO:0000256" key="2">
    <source>
        <dbReference type="SAM" id="Coils"/>
    </source>
</evidence>
<feature type="transmembrane region" description="Helical" evidence="3">
    <location>
        <begin position="30"/>
        <end position="51"/>
    </location>
</feature>
<dbReference type="PANTHER" id="PTHR30469">
    <property type="entry name" value="MULTIDRUG RESISTANCE PROTEIN MDTA"/>
    <property type="match status" value="1"/>
</dbReference>
<dbReference type="Pfam" id="PF25973">
    <property type="entry name" value="BSH_CzcB"/>
    <property type="match status" value="1"/>
</dbReference>
<feature type="domain" description="CusB-like beta-barrel" evidence="4">
    <location>
        <begin position="266"/>
        <end position="338"/>
    </location>
</feature>
<feature type="domain" description="CzcB-like barrel-sandwich hybrid" evidence="5">
    <location>
        <begin position="96"/>
        <end position="243"/>
    </location>
</feature>
<protein>
    <submittedName>
        <fullName evidence="6">Efflux transporter periplasmic adaptor subunit</fullName>
    </submittedName>
</protein>
<keyword evidence="2" id="KW-0175">Coiled coil</keyword>
<evidence type="ECO:0000259" key="5">
    <source>
        <dbReference type="Pfam" id="PF25973"/>
    </source>
</evidence>
<dbReference type="SUPFAM" id="SSF111369">
    <property type="entry name" value="HlyD-like secretion proteins"/>
    <property type="match status" value="1"/>
</dbReference>
<organism evidence="6 7">
    <name type="scientific">Microbulbifer thermotolerans</name>
    <dbReference type="NCBI Taxonomy" id="252514"/>
    <lineage>
        <taxon>Bacteria</taxon>
        <taxon>Pseudomonadati</taxon>
        <taxon>Pseudomonadota</taxon>
        <taxon>Gammaproteobacteria</taxon>
        <taxon>Cellvibrionales</taxon>
        <taxon>Microbulbiferaceae</taxon>
        <taxon>Microbulbifer</taxon>
    </lineage>
</organism>
<evidence type="ECO:0000256" key="3">
    <source>
        <dbReference type="SAM" id="Phobius"/>
    </source>
</evidence>
<dbReference type="Pfam" id="PF25954">
    <property type="entry name" value="Beta-barrel_RND_2"/>
    <property type="match status" value="1"/>
</dbReference>
<dbReference type="Gene3D" id="2.40.30.170">
    <property type="match status" value="1"/>
</dbReference>
<dbReference type="KEGG" id="mthd:A3224_00090"/>
<dbReference type="GeneID" id="76606445"/>
<evidence type="ECO:0000313" key="7">
    <source>
        <dbReference type="Proteomes" id="UP000076077"/>
    </source>
</evidence>
<dbReference type="NCBIfam" id="TIGR01730">
    <property type="entry name" value="RND_mfp"/>
    <property type="match status" value="1"/>
</dbReference>
<sequence>MSKNTRELLGQLSIDRDAPSETALPARQRAIAAAVGALGGLLLGALAVSVIQGEGKAPQPAIAAAVKKNTAHEIAPPAIRERETVLNASGYITARRIATVSSEVMGLISSVDVEEGMYVTEGQVLARLDDSKAKVNLAFAQAQVKVLQARQASIIANLEEARRQRIRYAGLRDKDYSSQAELTRSEATVASLQADLASARADIEVAKIEVERQREHLEDHTIRAPFSGVVTQKNAQPGEIVAPSSAGGGFTRTGICTIVDMNSLEIEVDVNEAFIGRVSPGQKVIANLDAYPDWDIPATVAAIIPTADRAKATVRVRIGIDGKDARILPDMGVKVAFLSTGESLGNL</sequence>
<comment type="similarity">
    <text evidence="1">Belongs to the membrane fusion protein (MFP) (TC 8.A.1) family.</text>
</comment>